<sequence length="836" mass="90130">MAHAKCRPGVEAHPTAIAFYDTAILALALNPSAAVASYIPGLNFRCGSASASSAFPFRGAGSRPRGRTFGPEADEMRALRYSRSVIFSRGALVTTVWTAVLVGGCARGSDVPASHSQGSGDASPSSAPESKATGTLAAADAGILAVAAPIAEEPPRCDDAKDVHLFVSPSVPAVGQPLRIVAVTDKPLVGELRIKTVVKGKKADDSAPIVTSDARHGGPPYFWVAEVPAPRAGGYEASLVQPACDAGTNVSTRTVKVSAGTPTAPLAPKEGDGLWPVRSVWSRHLENVYSAWIETLFDAPDGEMPSWPALHELLRDRKRNLLFDHLAAGEDSANAPVVRPDCADLPYFLRAYFAFKLRLPFGVSECNRGGGGAPPSCKGITTNDDPPVRYDANTTAVKTFGTFLKGTLADRAHSGSARTPFDDENSDYYPVPLTWDSLRPGTVFADPYGHVLVIAKRLPQTAERGGVLLAVDGQPDGTVARKRFWRGNFLYAHSPELGGPGFKRFRPLVRQDKQLARLDDEAIRKHPEYGDVSREPGKLDIEPFYDAMDDVMSPRPLDPERALMETIAALEEQVRTRVKSVDNGRKWLESAKAPATMPEGSEIFETTGTWEDFSTPSRDLRLLIAIDVVRGFPARVARRPERYAMPAGSSAKDVQASLEKVLARELAARTVTYTRTDGSPASLSLADVASRSSALEMAYNPNDCVESRWGPRPAATRARPARVKRLPISAHVWINAVRGSPSASAPRASDSLSRACLVRARARMHGVRWARGGGSFECVAASEREGEWGLASFARGLSQRRRDRAARSFARGLRARHLSARRVGRGRATTIRLQGR</sequence>
<reference evidence="2 3" key="1">
    <citation type="submission" date="2015-08" db="EMBL/GenBank/DDBJ databases">
        <authorList>
            <person name="Babu N.S."/>
            <person name="Beckwith C.J."/>
            <person name="Beseler K.G."/>
            <person name="Brison A."/>
            <person name="Carone J.V."/>
            <person name="Caskin T.P."/>
            <person name="Diamond M."/>
            <person name="Durham M.E."/>
            <person name="Foxe J.M."/>
            <person name="Go M."/>
            <person name="Henderson B.A."/>
            <person name="Jones I.B."/>
            <person name="McGettigan J.A."/>
            <person name="Micheletti S.J."/>
            <person name="Nasrallah M.E."/>
            <person name="Ortiz D."/>
            <person name="Piller C.R."/>
            <person name="Privatt S.R."/>
            <person name="Schneider S.L."/>
            <person name="Sharp S."/>
            <person name="Smith T.C."/>
            <person name="Stanton J.D."/>
            <person name="Ullery H.E."/>
            <person name="Wilson R.J."/>
            <person name="Serrano M.G."/>
            <person name="Buck G."/>
            <person name="Lee V."/>
            <person name="Wang Y."/>
            <person name="Carvalho R."/>
            <person name="Voegtly L."/>
            <person name="Shi R."/>
            <person name="Duckworth R."/>
            <person name="Johnson A."/>
            <person name="Loviza R."/>
            <person name="Walstead R."/>
            <person name="Shah Z."/>
            <person name="Kiflezghi M."/>
            <person name="Wade K."/>
            <person name="Ball S.L."/>
            <person name="Bradley K.W."/>
            <person name="Asai D.J."/>
            <person name="Bowman C.A."/>
            <person name="Russell D.A."/>
            <person name="Pope W.H."/>
            <person name="Jacobs-Sera D."/>
            <person name="Hendrix R.W."/>
            <person name="Hatfull G.F."/>
        </authorList>
    </citation>
    <scope>NUCLEOTIDE SEQUENCE [LARGE SCALE GENOMIC DNA]</scope>
    <source>
        <strain evidence="2 3">DSM 27648</strain>
    </source>
</reference>
<keyword evidence="3" id="KW-1185">Reference proteome</keyword>
<dbReference type="EMBL" id="CP012333">
    <property type="protein sequence ID" value="AKU96608.1"/>
    <property type="molecule type" value="Genomic_DNA"/>
</dbReference>
<protein>
    <submittedName>
        <fullName evidence="2">Uncharacterized protein</fullName>
    </submittedName>
</protein>
<feature type="region of interest" description="Disordered" evidence="1">
    <location>
        <begin position="111"/>
        <end position="133"/>
    </location>
</feature>
<evidence type="ECO:0000256" key="1">
    <source>
        <dbReference type="SAM" id="MobiDB-lite"/>
    </source>
</evidence>
<dbReference type="Proteomes" id="UP000064967">
    <property type="component" value="Chromosome"/>
</dbReference>
<accession>A0A0K1PSU7</accession>
<dbReference type="AlphaFoldDB" id="A0A0K1PSU7"/>
<proteinExistence type="predicted"/>
<organism evidence="2 3">
    <name type="scientific">Labilithrix luteola</name>
    <dbReference type="NCBI Taxonomy" id="1391654"/>
    <lineage>
        <taxon>Bacteria</taxon>
        <taxon>Pseudomonadati</taxon>
        <taxon>Myxococcota</taxon>
        <taxon>Polyangia</taxon>
        <taxon>Polyangiales</taxon>
        <taxon>Labilitrichaceae</taxon>
        <taxon>Labilithrix</taxon>
    </lineage>
</organism>
<feature type="compositionally biased region" description="Polar residues" evidence="1">
    <location>
        <begin position="114"/>
        <end position="128"/>
    </location>
</feature>
<evidence type="ECO:0000313" key="2">
    <source>
        <dbReference type="EMBL" id="AKU96608.1"/>
    </source>
</evidence>
<dbReference type="KEGG" id="llu:AKJ09_03272"/>
<gene>
    <name evidence="2" type="ORF">AKJ09_03272</name>
</gene>
<name>A0A0K1PSU7_9BACT</name>
<dbReference type="PATRIC" id="fig|1391654.3.peg.3309"/>
<evidence type="ECO:0000313" key="3">
    <source>
        <dbReference type="Proteomes" id="UP000064967"/>
    </source>
</evidence>
<dbReference type="STRING" id="1391654.AKJ09_03272"/>